<name>A0A914RAH4_PAREQ</name>
<organism evidence="1 2">
    <name type="scientific">Parascaris equorum</name>
    <name type="common">Equine roundworm</name>
    <dbReference type="NCBI Taxonomy" id="6256"/>
    <lineage>
        <taxon>Eukaryota</taxon>
        <taxon>Metazoa</taxon>
        <taxon>Ecdysozoa</taxon>
        <taxon>Nematoda</taxon>
        <taxon>Chromadorea</taxon>
        <taxon>Rhabditida</taxon>
        <taxon>Spirurina</taxon>
        <taxon>Ascaridomorpha</taxon>
        <taxon>Ascaridoidea</taxon>
        <taxon>Ascarididae</taxon>
        <taxon>Parascaris</taxon>
    </lineage>
</organism>
<dbReference type="PANTHER" id="PTHR46095">
    <property type="entry name" value="ZINC FINGER PROTEIN 593"/>
    <property type="match status" value="1"/>
</dbReference>
<dbReference type="PANTHER" id="PTHR46095:SF1">
    <property type="entry name" value="ZINC FINGER PROTEIN 593"/>
    <property type="match status" value="1"/>
</dbReference>
<dbReference type="Gene3D" id="3.30.160.60">
    <property type="entry name" value="Classic Zinc Finger"/>
    <property type="match status" value="1"/>
</dbReference>
<evidence type="ECO:0000313" key="2">
    <source>
        <dbReference type="WBParaSite" id="PEQ_0000327601-mRNA-1"/>
    </source>
</evidence>
<sequence>MMNLSFVNFELIDKFSNSEHNIVKFIEYKMPKKHTTSNKTRKRKGKDMDQIVEDLKPAKVAKLSKQEVMDSSIALNAIGHRQRVKSLREVPYSHAEAEAAGGLGIYNPFASK</sequence>
<accession>A0A914RAH4</accession>
<keyword evidence="1" id="KW-1185">Reference proteome</keyword>
<evidence type="ECO:0000313" key="1">
    <source>
        <dbReference type="Proteomes" id="UP000887564"/>
    </source>
</evidence>
<dbReference type="WBParaSite" id="PEQ_0000327601-mRNA-1">
    <property type="protein sequence ID" value="PEQ_0000327601-mRNA-1"/>
    <property type="gene ID" value="PEQ_0000327601"/>
</dbReference>
<dbReference type="InterPro" id="IPR051879">
    <property type="entry name" value="C2H2-ZF_Maturation_Protein"/>
</dbReference>
<protein>
    <submittedName>
        <fullName evidence="2">Uncharacterized protein</fullName>
    </submittedName>
</protein>
<dbReference type="Proteomes" id="UP000887564">
    <property type="component" value="Unplaced"/>
</dbReference>
<dbReference type="AlphaFoldDB" id="A0A914RAH4"/>
<proteinExistence type="predicted"/>
<reference evidence="2" key="1">
    <citation type="submission" date="2022-11" db="UniProtKB">
        <authorList>
            <consortium name="WormBaseParasite"/>
        </authorList>
    </citation>
    <scope>IDENTIFICATION</scope>
</reference>